<protein>
    <submittedName>
        <fullName evidence="2">Transcriptional regulator</fullName>
    </submittedName>
</protein>
<dbReference type="PROSITE" id="PS50943">
    <property type="entry name" value="HTH_CROC1"/>
    <property type="match status" value="1"/>
</dbReference>
<evidence type="ECO:0000259" key="1">
    <source>
        <dbReference type="PROSITE" id="PS50943"/>
    </source>
</evidence>
<evidence type="ECO:0000313" key="2">
    <source>
        <dbReference type="EMBL" id="PEN55182.1"/>
    </source>
</evidence>
<dbReference type="GO" id="GO:0003677">
    <property type="term" value="F:DNA binding"/>
    <property type="evidence" value="ECO:0007669"/>
    <property type="project" value="InterPro"/>
</dbReference>
<dbReference type="Proteomes" id="UP000220934">
    <property type="component" value="Unassembled WGS sequence"/>
</dbReference>
<dbReference type="SUPFAM" id="SSF47413">
    <property type="entry name" value="lambda repressor-like DNA-binding domains"/>
    <property type="match status" value="1"/>
</dbReference>
<dbReference type="SMART" id="SM00530">
    <property type="entry name" value="HTH_XRE"/>
    <property type="match status" value="1"/>
</dbReference>
<dbReference type="CDD" id="cd00093">
    <property type="entry name" value="HTH_XRE"/>
    <property type="match status" value="1"/>
</dbReference>
<dbReference type="RefSeq" id="WP_097927690.1">
    <property type="nucleotide sequence ID" value="NZ_JAOPQL010000026.1"/>
</dbReference>
<name>A0AB36SN14_9BACI</name>
<gene>
    <name evidence="2" type="ORF">CN596_11440</name>
</gene>
<organism evidence="2 3">
    <name type="scientific">Bacillus toyonensis</name>
    <dbReference type="NCBI Taxonomy" id="155322"/>
    <lineage>
        <taxon>Bacteria</taxon>
        <taxon>Bacillati</taxon>
        <taxon>Bacillota</taxon>
        <taxon>Bacilli</taxon>
        <taxon>Bacillales</taxon>
        <taxon>Bacillaceae</taxon>
        <taxon>Bacillus</taxon>
        <taxon>Bacillus cereus group</taxon>
    </lineage>
</organism>
<dbReference type="Gene3D" id="1.10.260.40">
    <property type="entry name" value="lambda repressor-like DNA-binding domains"/>
    <property type="match status" value="1"/>
</dbReference>
<comment type="caution">
    <text evidence="2">The sequence shown here is derived from an EMBL/GenBank/DDBJ whole genome shotgun (WGS) entry which is preliminary data.</text>
</comment>
<dbReference type="EMBL" id="NUAJ01000009">
    <property type="protein sequence ID" value="PEN55182.1"/>
    <property type="molecule type" value="Genomic_DNA"/>
</dbReference>
<reference evidence="2 3" key="1">
    <citation type="submission" date="2017-09" db="EMBL/GenBank/DDBJ databases">
        <title>Large-scale bioinformatics analysis of Bacillus genomes uncovers conserved roles of natural products in bacterial physiology.</title>
        <authorList>
            <consortium name="Agbiome Team Llc"/>
            <person name="Bleich R.M."/>
            <person name="Kirk G.J."/>
            <person name="Santa Maria K.C."/>
            <person name="Allen S.E."/>
            <person name="Farag S."/>
            <person name="Shank E.A."/>
            <person name="Bowers A."/>
        </authorList>
    </citation>
    <scope>NUCLEOTIDE SEQUENCE [LARGE SCALE GENOMIC DNA]</scope>
    <source>
        <strain evidence="2 3">AFS027958</strain>
    </source>
</reference>
<sequence>MTKLNAERAKELRISLGYTQQFVADYLCCSKSGICYMEKGKRQPSLEKLGKLSILYSVTTDELLE</sequence>
<accession>A0AB36SN14</accession>
<dbReference type="Pfam" id="PF01381">
    <property type="entry name" value="HTH_3"/>
    <property type="match status" value="1"/>
</dbReference>
<dbReference type="InterPro" id="IPR001387">
    <property type="entry name" value="Cro/C1-type_HTH"/>
</dbReference>
<evidence type="ECO:0000313" key="3">
    <source>
        <dbReference type="Proteomes" id="UP000220934"/>
    </source>
</evidence>
<proteinExistence type="predicted"/>
<feature type="domain" description="HTH cro/C1-type" evidence="1">
    <location>
        <begin position="10"/>
        <end position="63"/>
    </location>
</feature>
<dbReference type="InterPro" id="IPR010982">
    <property type="entry name" value="Lambda_DNA-bd_dom_sf"/>
</dbReference>
<dbReference type="AlphaFoldDB" id="A0AB36SN14"/>